<name>A0A699JQY6_TANCI</name>
<proteinExistence type="predicted"/>
<accession>A0A699JQY6</accession>
<dbReference type="EMBL" id="BKCJ010438165">
    <property type="protein sequence ID" value="GFA51865.1"/>
    <property type="molecule type" value="Genomic_DNA"/>
</dbReference>
<reference evidence="1" key="1">
    <citation type="journal article" date="2019" name="Sci. Rep.">
        <title>Draft genome of Tanacetum cinerariifolium, the natural source of mosquito coil.</title>
        <authorList>
            <person name="Yamashiro T."/>
            <person name="Shiraishi A."/>
            <person name="Satake H."/>
            <person name="Nakayama K."/>
        </authorList>
    </citation>
    <scope>NUCLEOTIDE SEQUENCE</scope>
</reference>
<evidence type="ECO:0000313" key="1">
    <source>
        <dbReference type="EMBL" id="GFA51865.1"/>
    </source>
</evidence>
<comment type="caution">
    <text evidence="1">The sequence shown here is derived from an EMBL/GenBank/DDBJ whole genome shotgun (WGS) entry which is preliminary data.</text>
</comment>
<sequence length="116" mass="13528">MLYNAVDENPHAVMRVMTSLPKCGALRDAVGGWDWVDMMVLFCKRSAAEDAKFLRRISELRQEMVMAYDDKVDFIRELEAVPNIDVAVKTARFRRRIYQTMIRGYGSCSTWRSRWG</sequence>
<gene>
    <name evidence="1" type="ORF">Tci_623837</name>
</gene>
<protein>
    <submittedName>
        <fullName evidence="1">Uncharacterized protein</fullName>
    </submittedName>
</protein>
<dbReference type="AlphaFoldDB" id="A0A699JQY6"/>
<organism evidence="1">
    <name type="scientific">Tanacetum cinerariifolium</name>
    <name type="common">Dalmatian daisy</name>
    <name type="synonym">Chrysanthemum cinerariifolium</name>
    <dbReference type="NCBI Taxonomy" id="118510"/>
    <lineage>
        <taxon>Eukaryota</taxon>
        <taxon>Viridiplantae</taxon>
        <taxon>Streptophyta</taxon>
        <taxon>Embryophyta</taxon>
        <taxon>Tracheophyta</taxon>
        <taxon>Spermatophyta</taxon>
        <taxon>Magnoliopsida</taxon>
        <taxon>eudicotyledons</taxon>
        <taxon>Gunneridae</taxon>
        <taxon>Pentapetalae</taxon>
        <taxon>asterids</taxon>
        <taxon>campanulids</taxon>
        <taxon>Asterales</taxon>
        <taxon>Asteraceae</taxon>
        <taxon>Asteroideae</taxon>
        <taxon>Anthemideae</taxon>
        <taxon>Anthemidinae</taxon>
        <taxon>Tanacetum</taxon>
    </lineage>
</organism>